<reference evidence="2 3" key="1">
    <citation type="submission" date="2021-02" db="EMBL/GenBank/DDBJ databases">
        <title>Plant Genome Project.</title>
        <authorList>
            <person name="Zhang R.-G."/>
        </authorList>
    </citation>
    <scope>NUCLEOTIDE SEQUENCE [LARGE SCALE GENOMIC DNA]</scope>
    <source>
        <tissue evidence="2">Leaves</tissue>
    </source>
</reference>
<sequence>MDDSTKKLLKTLYEAILNKDWEAMKKDLSNNIDTRLLCPVSVDGINIVHLAVHSGSKEPLNQILSNTDLIESFTGAGNAQGNTVLHEAAVSGNLEAVMLLVELKEELLLHEKSNDIGETPLFRAAAFGNTKIVKFLAKQKGRRINCDDGIIVQLRDIHRKRNDGASILHAAVQGNNFGTALELLKMDEELAEFKDKNGTSLLLLAKIPSALKAGHQMGIGKRLLHFCLPVGCGNNDDTDNLEKEDEDIKSSSVLHKGFSAVRKIWEENREHKFACELAQKLVKKDKSWEDSIMQFVFFRPREVKKDEEEPETPLFAAIRTGNAELVKLILKEHPQAIELINHRNQNILHMAAIYRQKEIFDIVKTKEIPMRRLARRIDEKGYTILHSVADTKYYKGGTRSGPAYQLQEELDWFNVRFTALLLNFCSEYIRIIYTGFKCGITHQEKKKKNMQDHVSTVMKIFLRLEGP</sequence>
<dbReference type="EMBL" id="JAFEMO010000006">
    <property type="protein sequence ID" value="KAH7569420.1"/>
    <property type="molecule type" value="Genomic_DNA"/>
</dbReference>
<feature type="repeat" description="ANK" evidence="1">
    <location>
        <begin position="80"/>
        <end position="112"/>
    </location>
</feature>
<dbReference type="SUPFAM" id="SSF48403">
    <property type="entry name" value="Ankyrin repeat"/>
    <property type="match status" value="2"/>
</dbReference>
<dbReference type="Pfam" id="PF12796">
    <property type="entry name" value="Ank_2"/>
    <property type="match status" value="2"/>
</dbReference>
<dbReference type="Gene3D" id="1.25.40.20">
    <property type="entry name" value="Ankyrin repeat-containing domain"/>
    <property type="match status" value="2"/>
</dbReference>
<evidence type="ECO:0000313" key="3">
    <source>
        <dbReference type="Proteomes" id="UP000827721"/>
    </source>
</evidence>
<keyword evidence="1" id="KW-0040">ANK repeat</keyword>
<proteinExistence type="predicted"/>
<dbReference type="PANTHER" id="PTHR24121">
    <property type="entry name" value="NO MECHANORECEPTOR POTENTIAL C, ISOFORM D-RELATED"/>
    <property type="match status" value="1"/>
</dbReference>
<gene>
    <name evidence="2" type="ORF">JRO89_XS06G0158800</name>
</gene>
<evidence type="ECO:0000256" key="1">
    <source>
        <dbReference type="PROSITE-ProRule" id="PRU00023"/>
    </source>
</evidence>
<dbReference type="PROSITE" id="PS50297">
    <property type="entry name" value="ANK_REP_REGION"/>
    <property type="match status" value="1"/>
</dbReference>
<evidence type="ECO:0000313" key="2">
    <source>
        <dbReference type="EMBL" id="KAH7569420.1"/>
    </source>
</evidence>
<protein>
    <submittedName>
        <fullName evidence="2">Uncharacterized protein</fullName>
    </submittedName>
</protein>
<dbReference type="Proteomes" id="UP000827721">
    <property type="component" value="Unassembled WGS sequence"/>
</dbReference>
<organism evidence="2 3">
    <name type="scientific">Xanthoceras sorbifolium</name>
    <dbReference type="NCBI Taxonomy" id="99658"/>
    <lineage>
        <taxon>Eukaryota</taxon>
        <taxon>Viridiplantae</taxon>
        <taxon>Streptophyta</taxon>
        <taxon>Embryophyta</taxon>
        <taxon>Tracheophyta</taxon>
        <taxon>Spermatophyta</taxon>
        <taxon>Magnoliopsida</taxon>
        <taxon>eudicotyledons</taxon>
        <taxon>Gunneridae</taxon>
        <taxon>Pentapetalae</taxon>
        <taxon>rosids</taxon>
        <taxon>malvids</taxon>
        <taxon>Sapindales</taxon>
        <taxon>Sapindaceae</taxon>
        <taxon>Xanthoceroideae</taxon>
        <taxon>Xanthoceras</taxon>
    </lineage>
</organism>
<keyword evidence="3" id="KW-1185">Reference proteome</keyword>
<dbReference type="PANTHER" id="PTHR24121:SF29">
    <property type="match status" value="1"/>
</dbReference>
<dbReference type="InterPro" id="IPR002110">
    <property type="entry name" value="Ankyrin_rpt"/>
</dbReference>
<dbReference type="PROSITE" id="PS50088">
    <property type="entry name" value="ANK_REPEAT"/>
    <property type="match status" value="1"/>
</dbReference>
<dbReference type="SMART" id="SM00248">
    <property type="entry name" value="ANK"/>
    <property type="match status" value="6"/>
</dbReference>
<comment type="caution">
    <text evidence="2">The sequence shown here is derived from an EMBL/GenBank/DDBJ whole genome shotgun (WGS) entry which is preliminary data.</text>
</comment>
<dbReference type="InterPro" id="IPR036770">
    <property type="entry name" value="Ankyrin_rpt-contain_sf"/>
</dbReference>
<name>A0ABQ8HYH4_9ROSI</name>
<accession>A0ABQ8HYH4</accession>